<evidence type="ECO:0008006" key="4">
    <source>
        <dbReference type="Google" id="ProtNLM"/>
    </source>
</evidence>
<dbReference type="GO" id="GO:0007018">
    <property type="term" value="P:microtubule-based movement"/>
    <property type="evidence" value="ECO:0007669"/>
    <property type="project" value="TreeGrafter"/>
</dbReference>
<evidence type="ECO:0000256" key="1">
    <source>
        <dbReference type="SAM" id="MobiDB-lite"/>
    </source>
</evidence>
<dbReference type="Proteomes" id="UP001054857">
    <property type="component" value="Unassembled WGS sequence"/>
</dbReference>
<evidence type="ECO:0000313" key="3">
    <source>
        <dbReference type="Proteomes" id="UP001054857"/>
    </source>
</evidence>
<feature type="region of interest" description="Disordered" evidence="1">
    <location>
        <begin position="96"/>
        <end position="164"/>
    </location>
</feature>
<sequence>MAEVKKKIKPGQIEVHPEELAIVVHYEVQEVSTLPDGTQKVISKEPGEKKISVKSLSDKTNVPLLATEIIAKCKLIHPSKTGQVEELLYQLQHRGAGDDGKATAKPASASAGGAPAAKSSPPKATPAPAPAPAAAAPPPSPAKPGPPPGTPSKKPPAASPAPAAMLNGKAPVKAQSRLDAEAEERAELQQRRQTQAMQIFKMQQKQYEQAYMTKLDEYIEGLYEEEMPKKVRATGMIAQLFRNTENFETLLSHETLLQTLARVLREDGKRSIDLCTNIVSVFFSVSNFTQFHGLIMQNQVGALTMDLIDLEIKRTEHRAAEEGISPAMVAQKALEASQGQVTLSEREKKLLALIQKQDRLLYIAFYMLLNLSEDIEVERKMKKKNIVVYLVKMLERSNVELLILATTFLKKLSIYKENKETMASCKIVEKLMKFVPVLNDVLLMSVLRLLHNLSFDHTLRDDMVKHGLIPKAVDLMTVPRFQPVVLGLLYHISMEDKYKSLFTFTDCLNKMYDMLMRVQDLRNTPELIALAVNLTQNPRNAETLCEGDRFDKMMRRAFQTCDELMFKVLRNLSQQDGLSIKRRFGPYVEQLVTLLRAPDITAELFVEVLGCLANLYIPEFDFLGLVRKHDLLTFLATYAQPGAVDDDILLEVVMFVGVLCNEGTAPLICQSGLVSTLFTLMGDKKEDDEFVLQIAFTFHKFLLHDETRTMLLTNTQQVVFYLVDLLQDKNKEVRRVADQCLDIIMDTDEEWAVRIRNLKFESFNQEWLDVVAQPPDQMAAQHARPRHGYDDAEVDYSGDGYGYQISDQRLVADFDDLGGANGGATWGPGDEGIMHANYDGYEGTYDEEELRRGYAM</sequence>
<dbReference type="SMART" id="SM00185">
    <property type="entry name" value="ARM"/>
    <property type="match status" value="3"/>
</dbReference>
<dbReference type="PANTHER" id="PTHR15605">
    <property type="entry name" value="KINESIN-ASSOCIATED PROTEINS"/>
    <property type="match status" value="1"/>
</dbReference>
<dbReference type="EMBL" id="BMAR01000008">
    <property type="protein sequence ID" value="GFR44611.1"/>
    <property type="molecule type" value="Genomic_DNA"/>
</dbReference>
<dbReference type="Pfam" id="PF05804">
    <property type="entry name" value="KAP"/>
    <property type="match status" value="1"/>
</dbReference>
<dbReference type="AlphaFoldDB" id="A0AAD3DRJ5"/>
<dbReference type="GO" id="GO:0016939">
    <property type="term" value="C:kinesin II complex"/>
    <property type="evidence" value="ECO:0007669"/>
    <property type="project" value="TreeGrafter"/>
</dbReference>
<comment type="caution">
    <text evidence="2">The sequence shown here is derived from an EMBL/GenBank/DDBJ whole genome shotgun (WGS) entry which is preliminary data.</text>
</comment>
<dbReference type="SMART" id="SM01297">
    <property type="entry name" value="KAP"/>
    <property type="match status" value="1"/>
</dbReference>
<dbReference type="GO" id="GO:0044782">
    <property type="term" value="P:cilium organization"/>
    <property type="evidence" value="ECO:0007669"/>
    <property type="project" value="TreeGrafter"/>
</dbReference>
<dbReference type="SUPFAM" id="SSF48371">
    <property type="entry name" value="ARM repeat"/>
    <property type="match status" value="1"/>
</dbReference>
<protein>
    <recommendedName>
        <fullName evidence="4">Kinesin-associated protein</fullName>
    </recommendedName>
</protein>
<dbReference type="GO" id="GO:0035869">
    <property type="term" value="C:ciliary transition zone"/>
    <property type="evidence" value="ECO:0007669"/>
    <property type="project" value="TreeGrafter"/>
</dbReference>
<feature type="compositionally biased region" description="Low complexity" evidence="1">
    <location>
        <begin position="103"/>
        <end position="122"/>
    </location>
</feature>
<dbReference type="PANTHER" id="PTHR15605:SF2">
    <property type="entry name" value="KINESIN-ASSOCIATED PROTEIN 3"/>
    <property type="match status" value="1"/>
</dbReference>
<dbReference type="InterPro" id="IPR000225">
    <property type="entry name" value="Armadillo"/>
</dbReference>
<proteinExistence type="predicted"/>
<feature type="compositionally biased region" description="Pro residues" evidence="1">
    <location>
        <begin position="123"/>
        <end position="159"/>
    </location>
</feature>
<dbReference type="InterPro" id="IPR016024">
    <property type="entry name" value="ARM-type_fold"/>
</dbReference>
<gene>
    <name evidence="2" type="ORF">Agub_g5895</name>
</gene>
<dbReference type="InterPro" id="IPR008658">
    <property type="entry name" value="KAP3"/>
</dbReference>
<accession>A0AAD3DRJ5</accession>
<dbReference type="GO" id="GO:0019894">
    <property type="term" value="F:kinesin binding"/>
    <property type="evidence" value="ECO:0007669"/>
    <property type="project" value="InterPro"/>
</dbReference>
<dbReference type="GO" id="GO:0005930">
    <property type="term" value="C:axoneme"/>
    <property type="evidence" value="ECO:0007669"/>
    <property type="project" value="TreeGrafter"/>
</dbReference>
<keyword evidence="3" id="KW-1185">Reference proteome</keyword>
<reference evidence="2 3" key="1">
    <citation type="journal article" date="2021" name="Sci. Rep.">
        <title>Genome sequencing of the multicellular alga Astrephomene provides insights into convergent evolution of germ-soma differentiation.</title>
        <authorList>
            <person name="Yamashita S."/>
            <person name="Yamamoto K."/>
            <person name="Matsuzaki R."/>
            <person name="Suzuki S."/>
            <person name="Yamaguchi H."/>
            <person name="Hirooka S."/>
            <person name="Minakuchi Y."/>
            <person name="Miyagishima S."/>
            <person name="Kawachi M."/>
            <person name="Toyoda A."/>
            <person name="Nozaki H."/>
        </authorList>
    </citation>
    <scope>NUCLEOTIDE SEQUENCE [LARGE SCALE GENOMIC DNA]</scope>
    <source>
        <strain evidence="2 3">NIES-4017</strain>
    </source>
</reference>
<organism evidence="2 3">
    <name type="scientific">Astrephomene gubernaculifera</name>
    <dbReference type="NCBI Taxonomy" id="47775"/>
    <lineage>
        <taxon>Eukaryota</taxon>
        <taxon>Viridiplantae</taxon>
        <taxon>Chlorophyta</taxon>
        <taxon>core chlorophytes</taxon>
        <taxon>Chlorophyceae</taxon>
        <taxon>CS clade</taxon>
        <taxon>Chlamydomonadales</taxon>
        <taxon>Astrephomenaceae</taxon>
        <taxon>Astrephomene</taxon>
    </lineage>
</organism>
<name>A0AAD3DRJ5_9CHLO</name>
<dbReference type="Gene3D" id="1.25.10.10">
    <property type="entry name" value="Leucine-rich Repeat Variant"/>
    <property type="match status" value="1"/>
</dbReference>
<dbReference type="InterPro" id="IPR011989">
    <property type="entry name" value="ARM-like"/>
</dbReference>
<evidence type="ECO:0000313" key="2">
    <source>
        <dbReference type="EMBL" id="GFR44611.1"/>
    </source>
</evidence>